<dbReference type="RefSeq" id="WP_173155598.1">
    <property type="nucleotide sequence ID" value="NZ_AP022871.1"/>
</dbReference>
<gene>
    <name evidence="1" type="ORF">Psuf_017510</name>
</gene>
<dbReference type="AlphaFoldDB" id="A0A6F8YEN3"/>
<name>A0A6F8YEN3_9ACTN</name>
<sequence>MEHIPLPKGEIESYLKRRPQYEFVERQAGELVCGEVVKEPNLGLARVSAVEHPAPSFVQVRWSDDHGPGAAAARYPIDQPLCVRAPGPADRLRIQRAVDRAGWIGAAISASTARLIAVHLHRGPTSLLYDFAIDGAVSDALLSELRRIGTEQPDVRRWAAALAWYCRTREDHGPILSWIANARTDSRPEPVDRRIVRQHPPATTAGILTTKHIQTGTAIQLMDAAFALGLAAGVSSVKTRRMRNLIRKHTQRHRSQIGL</sequence>
<protein>
    <submittedName>
        <fullName evidence="1">Uncharacterized protein</fullName>
    </submittedName>
</protein>
<accession>A0A6F8YEN3</accession>
<reference evidence="1 2" key="1">
    <citation type="submission" date="2020-03" db="EMBL/GenBank/DDBJ databases">
        <title>Whole genome shotgun sequence of Phytohabitans suffuscus NBRC 105367.</title>
        <authorList>
            <person name="Komaki H."/>
            <person name="Tamura T."/>
        </authorList>
    </citation>
    <scope>NUCLEOTIDE SEQUENCE [LARGE SCALE GENOMIC DNA]</scope>
    <source>
        <strain evidence="1 2">NBRC 105367</strain>
    </source>
</reference>
<dbReference type="EMBL" id="AP022871">
    <property type="protein sequence ID" value="BCB84438.1"/>
    <property type="molecule type" value="Genomic_DNA"/>
</dbReference>
<evidence type="ECO:0000313" key="1">
    <source>
        <dbReference type="EMBL" id="BCB84438.1"/>
    </source>
</evidence>
<evidence type="ECO:0000313" key="2">
    <source>
        <dbReference type="Proteomes" id="UP000503011"/>
    </source>
</evidence>
<reference evidence="1 2" key="2">
    <citation type="submission" date="2020-03" db="EMBL/GenBank/DDBJ databases">
        <authorList>
            <person name="Ichikawa N."/>
            <person name="Kimura A."/>
            <person name="Kitahashi Y."/>
            <person name="Uohara A."/>
        </authorList>
    </citation>
    <scope>NUCLEOTIDE SEQUENCE [LARGE SCALE GENOMIC DNA]</scope>
    <source>
        <strain evidence="1 2">NBRC 105367</strain>
    </source>
</reference>
<dbReference type="Proteomes" id="UP000503011">
    <property type="component" value="Chromosome"/>
</dbReference>
<dbReference type="KEGG" id="psuu:Psuf_017510"/>
<organism evidence="1 2">
    <name type="scientific">Phytohabitans suffuscus</name>
    <dbReference type="NCBI Taxonomy" id="624315"/>
    <lineage>
        <taxon>Bacteria</taxon>
        <taxon>Bacillati</taxon>
        <taxon>Actinomycetota</taxon>
        <taxon>Actinomycetes</taxon>
        <taxon>Micromonosporales</taxon>
        <taxon>Micromonosporaceae</taxon>
    </lineage>
</organism>
<keyword evidence="2" id="KW-1185">Reference proteome</keyword>
<proteinExistence type="predicted"/>